<feature type="region of interest" description="Disordered" evidence="9">
    <location>
        <begin position="91"/>
        <end position="124"/>
    </location>
</feature>
<name>A0A0D7B245_9AGAR</name>
<dbReference type="UniPathway" id="UPA00886"/>
<dbReference type="STRING" id="1314674.A0A0D7B245"/>
<evidence type="ECO:0000256" key="5">
    <source>
        <dbReference type="ARBA" id="ARBA00022771"/>
    </source>
</evidence>
<dbReference type="PROSITE" id="PS51466">
    <property type="entry name" value="PINIT"/>
    <property type="match status" value="1"/>
</dbReference>
<protein>
    <recommendedName>
        <fullName evidence="14">Zf-MIZ-domain-containing protein</fullName>
    </recommendedName>
</protein>
<comment type="pathway">
    <text evidence="1">Protein modification; protein sumoylation.</text>
</comment>
<feature type="compositionally biased region" description="Low complexity" evidence="9">
    <location>
        <begin position="494"/>
        <end position="504"/>
    </location>
</feature>
<dbReference type="InterPro" id="IPR004181">
    <property type="entry name" value="Znf_MIZ"/>
</dbReference>
<evidence type="ECO:0000256" key="8">
    <source>
        <dbReference type="PROSITE-ProRule" id="PRU00452"/>
    </source>
</evidence>
<dbReference type="InterPro" id="IPR013083">
    <property type="entry name" value="Znf_RING/FYVE/PHD"/>
</dbReference>
<keyword evidence="13" id="KW-1185">Reference proteome</keyword>
<dbReference type="Pfam" id="PF02891">
    <property type="entry name" value="zf-MIZ"/>
    <property type="match status" value="1"/>
</dbReference>
<reference evidence="12 13" key="1">
    <citation type="journal article" date="2015" name="Fungal Genet. Biol.">
        <title>Evolution of novel wood decay mechanisms in Agaricales revealed by the genome sequences of Fistulina hepatica and Cylindrobasidium torrendii.</title>
        <authorList>
            <person name="Floudas D."/>
            <person name="Held B.W."/>
            <person name="Riley R."/>
            <person name="Nagy L.G."/>
            <person name="Koehler G."/>
            <person name="Ransdell A.S."/>
            <person name="Younus H."/>
            <person name="Chow J."/>
            <person name="Chiniquy J."/>
            <person name="Lipzen A."/>
            <person name="Tritt A."/>
            <person name="Sun H."/>
            <person name="Haridas S."/>
            <person name="LaButti K."/>
            <person name="Ohm R.A."/>
            <person name="Kues U."/>
            <person name="Blanchette R.A."/>
            <person name="Grigoriev I.V."/>
            <person name="Minto R.E."/>
            <person name="Hibbett D.S."/>
        </authorList>
    </citation>
    <scope>NUCLEOTIDE SEQUENCE [LARGE SCALE GENOMIC DNA]</scope>
    <source>
        <strain evidence="12 13">FP15055 ss-10</strain>
    </source>
</reference>
<evidence type="ECO:0000313" key="12">
    <source>
        <dbReference type="EMBL" id="KIY64214.1"/>
    </source>
</evidence>
<feature type="region of interest" description="Disordered" evidence="9">
    <location>
        <begin position="445"/>
        <end position="608"/>
    </location>
</feature>
<accession>A0A0D7B245</accession>
<organism evidence="12 13">
    <name type="scientific">Cylindrobasidium torrendii FP15055 ss-10</name>
    <dbReference type="NCBI Taxonomy" id="1314674"/>
    <lineage>
        <taxon>Eukaryota</taxon>
        <taxon>Fungi</taxon>
        <taxon>Dikarya</taxon>
        <taxon>Basidiomycota</taxon>
        <taxon>Agaricomycotina</taxon>
        <taxon>Agaricomycetes</taxon>
        <taxon>Agaricomycetidae</taxon>
        <taxon>Agaricales</taxon>
        <taxon>Marasmiineae</taxon>
        <taxon>Physalacriaceae</taxon>
        <taxon>Cylindrobasidium</taxon>
    </lineage>
</organism>
<keyword evidence="4" id="KW-0479">Metal-binding</keyword>
<dbReference type="Gene3D" id="2.60.120.780">
    <property type="entry name" value="PINIT domain"/>
    <property type="match status" value="1"/>
</dbReference>
<gene>
    <name evidence="12" type="ORF">CYLTODRAFT_425418</name>
</gene>
<feature type="compositionally biased region" description="Polar residues" evidence="9">
    <location>
        <begin position="92"/>
        <end position="107"/>
    </location>
</feature>
<dbReference type="PANTHER" id="PTHR10782">
    <property type="entry name" value="ZINC FINGER MIZ DOMAIN-CONTAINING PROTEIN"/>
    <property type="match status" value="1"/>
</dbReference>
<evidence type="ECO:0000256" key="6">
    <source>
        <dbReference type="ARBA" id="ARBA00022786"/>
    </source>
</evidence>
<evidence type="ECO:0000256" key="4">
    <source>
        <dbReference type="ARBA" id="ARBA00022723"/>
    </source>
</evidence>
<feature type="domain" description="PINIT" evidence="11">
    <location>
        <begin position="133"/>
        <end position="301"/>
    </location>
</feature>
<dbReference type="Pfam" id="PF14324">
    <property type="entry name" value="PINIT"/>
    <property type="match status" value="1"/>
</dbReference>
<proteinExistence type="inferred from homology"/>
<dbReference type="EMBL" id="KN880648">
    <property type="protein sequence ID" value="KIY64214.1"/>
    <property type="molecule type" value="Genomic_DNA"/>
</dbReference>
<dbReference type="GO" id="GO:0008270">
    <property type="term" value="F:zinc ion binding"/>
    <property type="evidence" value="ECO:0007669"/>
    <property type="project" value="UniProtKB-KW"/>
</dbReference>
<evidence type="ECO:0000256" key="1">
    <source>
        <dbReference type="ARBA" id="ARBA00004718"/>
    </source>
</evidence>
<dbReference type="GO" id="GO:0061665">
    <property type="term" value="F:SUMO ligase activity"/>
    <property type="evidence" value="ECO:0007669"/>
    <property type="project" value="TreeGrafter"/>
</dbReference>
<dbReference type="AlphaFoldDB" id="A0A0D7B245"/>
<keyword evidence="6" id="KW-0833">Ubl conjugation pathway</keyword>
<sequence>MAMATNDWDDFATVHANVRANTVDRLKQITMFITEECGAFVAKTGKKMEIIARIQAQLEAFRNARDVKNWLTAKQICEQIRTVGFYTRASRMPTNPSAAGLPRTSNYPPAPHASAPRYDPYAASRGPLAAGGSGSYNQASTSTKPTLSFKDSPFFSIEQTISTVVECPESNSSTDRRQQSLHFTLTQDHITKLNSPSPKYQIRLFCTSSTFYSPTPQAFRTMHGPALMEFPPTCEVRVNDKQIQANLKGLKKKPGTAPPPNIISYVRLNTSANKVDIVYVNSQQPAATKKYYLVVQLVKTTSIDSLVNKLKTENVTTAETVVARMKASVSAADDDDIIAGPQKMSLKCPLSFMRVNTPCRSSKCVHPQCFDATSWFSMMEQTTTWLCPVCEKALDTKELVIDGYFAAILKACPDSVDDVYVEADGEWHTDDNKYGSAAWTATHPYKAQGEAPKKAPEPARTSSQCKAAAPLDTASIVVLDSDDEDEDRVKGELSPSMPISGGSSLPPPPTPAPGADSSDVIDLTLDSDDEDGPPPPSAASSSKQPQKRKASEEPVHVGNGWKRSRTLPEDDLTGAPGFPPSHSESVQRPAANDAHRYGASSTLNAQPLYLPPAPAAPYNAFPNPRAPAAPQHWPRAGSNHPWDY</sequence>
<feature type="compositionally biased region" description="Low complexity" evidence="9">
    <location>
        <begin position="621"/>
        <end position="631"/>
    </location>
</feature>
<dbReference type="GO" id="GO:0016925">
    <property type="term" value="P:protein sumoylation"/>
    <property type="evidence" value="ECO:0007669"/>
    <property type="project" value="UniProtKB-UniPathway"/>
</dbReference>
<dbReference type="PANTHER" id="PTHR10782:SF4">
    <property type="entry name" value="TONALLI, ISOFORM E"/>
    <property type="match status" value="1"/>
</dbReference>
<evidence type="ECO:0000256" key="9">
    <source>
        <dbReference type="SAM" id="MobiDB-lite"/>
    </source>
</evidence>
<evidence type="ECO:0008006" key="14">
    <source>
        <dbReference type="Google" id="ProtNLM"/>
    </source>
</evidence>
<evidence type="ECO:0000313" key="13">
    <source>
        <dbReference type="Proteomes" id="UP000054007"/>
    </source>
</evidence>
<dbReference type="OrthoDB" id="28127at2759"/>
<dbReference type="InterPro" id="IPR038654">
    <property type="entry name" value="PINIT_sf"/>
</dbReference>
<evidence type="ECO:0000259" key="11">
    <source>
        <dbReference type="PROSITE" id="PS51466"/>
    </source>
</evidence>
<evidence type="ECO:0000256" key="7">
    <source>
        <dbReference type="ARBA" id="ARBA00022833"/>
    </source>
</evidence>
<dbReference type="InterPro" id="IPR023321">
    <property type="entry name" value="PINIT"/>
</dbReference>
<feature type="region of interest" description="Disordered" evidence="9">
    <location>
        <begin position="621"/>
        <end position="644"/>
    </location>
</feature>
<dbReference type="Proteomes" id="UP000054007">
    <property type="component" value="Unassembled WGS sequence"/>
</dbReference>
<dbReference type="Gene3D" id="3.30.40.10">
    <property type="entry name" value="Zinc/RING finger domain, C3HC4 (zinc finger)"/>
    <property type="match status" value="1"/>
</dbReference>
<evidence type="ECO:0000259" key="10">
    <source>
        <dbReference type="PROSITE" id="PS51044"/>
    </source>
</evidence>
<evidence type="ECO:0000256" key="3">
    <source>
        <dbReference type="ARBA" id="ARBA00022679"/>
    </source>
</evidence>
<dbReference type="PROSITE" id="PS51044">
    <property type="entry name" value="ZF_SP_RING"/>
    <property type="match status" value="1"/>
</dbReference>
<keyword evidence="5 8" id="KW-0863">Zinc-finger</keyword>
<comment type="similarity">
    <text evidence="2">Belongs to the PIAS family.</text>
</comment>
<feature type="domain" description="SP-RING-type" evidence="10">
    <location>
        <begin position="333"/>
        <end position="418"/>
    </location>
</feature>
<keyword evidence="7" id="KW-0862">Zinc</keyword>
<keyword evidence="3" id="KW-0808">Transferase</keyword>
<dbReference type="GO" id="GO:0000785">
    <property type="term" value="C:chromatin"/>
    <property type="evidence" value="ECO:0007669"/>
    <property type="project" value="TreeGrafter"/>
</dbReference>
<evidence type="ECO:0000256" key="2">
    <source>
        <dbReference type="ARBA" id="ARBA00005383"/>
    </source>
</evidence>